<evidence type="ECO:0000256" key="1">
    <source>
        <dbReference type="SAM" id="Phobius"/>
    </source>
</evidence>
<dbReference type="Pfam" id="PF07786">
    <property type="entry name" value="HGSNAT_cat"/>
    <property type="match status" value="1"/>
</dbReference>
<gene>
    <name evidence="4" type="ORF">ABFY20_04740</name>
</gene>
<feature type="transmembrane region" description="Helical" evidence="1">
    <location>
        <begin position="279"/>
        <end position="303"/>
    </location>
</feature>
<dbReference type="InterPro" id="IPR012429">
    <property type="entry name" value="HGSNAT_cat"/>
</dbReference>
<organism evidence="4">
    <name type="scientific">Herbiconiux sp. A18JL235</name>
    <dbReference type="NCBI Taxonomy" id="3152363"/>
    <lineage>
        <taxon>Bacteria</taxon>
        <taxon>Bacillati</taxon>
        <taxon>Actinomycetota</taxon>
        <taxon>Actinomycetes</taxon>
        <taxon>Micrococcales</taxon>
        <taxon>Microbacteriaceae</taxon>
        <taxon>Herbiconiux</taxon>
    </lineage>
</organism>
<reference evidence="4" key="1">
    <citation type="submission" date="2024-05" db="EMBL/GenBank/DDBJ databases">
        <title>Herbiconiux sp. A18JL235.</title>
        <authorList>
            <person name="Zhang G."/>
        </authorList>
    </citation>
    <scope>NUCLEOTIDE SEQUENCE</scope>
    <source>
        <strain evidence="4">A18JL235</strain>
    </source>
</reference>
<proteinExistence type="predicted"/>
<keyword evidence="1" id="KW-0472">Membrane</keyword>
<feature type="transmembrane region" description="Helical" evidence="1">
    <location>
        <begin position="315"/>
        <end position="333"/>
    </location>
</feature>
<dbReference type="Pfam" id="PF04235">
    <property type="entry name" value="DUF418"/>
    <property type="match status" value="1"/>
</dbReference>
<feature type="transmembrane region" description="Helical" evidence="1">
    <location>
        <begin position="20"/>
        <end position="39"/>
    </location>
</feature>
<accession>A0AB39BK19</accession>
<sequence>MASVHVVRPVAPRTQADRVVVPDVARGFAIFAMLVAHAVPLLPQVPGAVRFLERQLNDVASPLFACVMGMATAIVLAKTRLDPHGVRAVIVQNVIRGCILVVLGVWLQTWGSWIAIILSFLGIVLAVGTPLLLLPTKALVAVIAVVVVAGAPLNAFVTGVVEPTMALPGSLGATFLDWVFLNPHYRVTNLLPWFLFGAVVFRIGFSSRRLAWTMLILAPLAWGGDFLIRRLWSVQRGPSGSYLDTLHDTGLVLGALAVIMLLATVRAEAPARFIRDVFVPFRAIGTVALSLYVLQVAIVAWLAKSGTLVFSENNYSAWILIVLAVPGAGILWWRFVGKGPIEWVIGFLSGRYRVSRSPRPERSSTPA</sequence>
<feature type="transmembrane region" description="Helical" evidence="1">
    <location>
        <begin position="89"/>
        <end position="107"/>
    </location>
</feature>
<feature type="domain" description="DUF418" evidence="2">
    <location>
        <begin position="204"/>
        <end position="344"/>
    </location>
</feature>
<feature type="transmembrane region" description="Helical" evidence="1">
    <location>
        <begin position="249"/>
        <end position="267"/>
    </location>
</feature>
<feature type="transmembrane region" description="Helical" evidence="1">
    <location>
        <begin position="113"/>
        <end position="133"/>
    </location>
</feature>
<dbReference type="EMBL" id="CP162511">
    <property type="protein sequence ID" value="XDI06407.1"/>
    <property type="molecule type" value="Genomic_DNA"/>
</dbReference>
<evidence type="ECO:0000259" key="3">
    <source>
        <dbReference type="Pfam" id="PF07786"/>
    </source>
</evidence>
<keyword evidence="1" id="KW-1133">Transmembrane helix</keyword>
<evidence type="ECO:0000259" key="2">
    <source>
        <dbReference type="Pfam" id="PF04235"/>
    </source>
</evidence>
<feature type="transmembrane region" description="Helical" evidence="1">
    <location>
        <begin position="59"/>
        <end position="77"/>
    </location>
</feature>
<evidence type="ECO:0000313" key="4">
    <source>
        <dbReference type="EMBL" id="XDI06407.1"/>
    </source>
</evidence>
<protein>
    <submittedName>
        <fullName evidence="4">DUF418 domain-containing protein</fullName>
    </submittedName>
</protein>
<feature type="transmembrane region" description="Helical" evidence="1">
    <location>
        <begin position="210"/>
        <end position="229"/>
    </location>
</feature>
<feature type="transmembrane region" description="Helical" evidence="1">
    <location>
        <begin position="185"/>
        <end position="203"/>
    </location>
</feature>
<dbReference type="AlphaFoldDB" id="A0AB39BK19"/>
<feature type="domain" description="Heparan-alpha-glucosaminide N-acetyltransferase catalytic" evidence="3">
    <location>
        <begin position="18"/>
        <end position="187"/>
    </location>
</feature>
<dbReference type="InterPro" id="IPR007349">
    <property type="entry name" value="DUF418"/>
</dbReference>
<feature type="transmembrane region" description="Helical" evidence="1">
    <location>
        <begin position="140"/>
        <end position="161"/>
    </location>
</feature>
<name>A0AB39BK19_9MICO</name>
<keyword evidence="1" id="KW-0812">Transmembrane</keyword>
<dbReference type="RefSeq" id="WP_368498790.1">
    <property type="nucleotide sequence ID" value="NZ_CP162511.1"/>
</dbReference>